<dbReference type="PANTHER" id="PTHR11177:SF360">
    <property type="entry name" value="CHITINASE 4-RELATED"/>
    <property type="match status" value="1"/>
</dbReference>
<dbReference type="Gene3D" id="3.10.50.10">
    <property type="match status" value="1"/>
</dbReference>
<keyword evidence="8" id="KW-1185">Reference proteome</keyword>
<dbReference type="Gene3D" id="3.20.20.80">
    <property type="entry name" value="Glycosidases"/>
    <property type="match status" value="1"/>
</dbReference>
<evidence type="ECO:0000313" key="7">
    <source>
        <dbReference type="EMBL" id="KAK8406770.1"/>
    </source>
</evidence>
<reference evidence="7 8" key="1">
    <citation type="submission" date="2023-03" db="EMBL/GenBank/DDBJ databases">
        <title>High-quality genome of Scylla paramamosain provides insights in environmental adaptation.</title>
        <authorList>
            <person name="Zhang L."/>
        </authorList>
    </citation>
    <scope>NUCLEOTIDE SEQUENCE [LARGE SCALE GENOMIC DNA]</scope>
    <source>
        <strain evidence="7">LZ_2023a</strain>
        <tissue evidence="7">Muscle</tissue>
    </source>
</reference>
<name>A0AAW0V718_SCYPA</name>
<feature type="domain" description="GH18" evidence="6">
    <location>
        <begin position="19"/>
        <end position="391"/>
    </location>
</feature>
<feature type="chain" id="PRO_5043519553" description="GH18 domain-containing protein" evidence="5">
    <location>
        <begin position="20"/>
        <end position="393"/>
    </location>
</feature>
<keyword evidence="4" id="KW-0326">Glycosidase</keyword>
<dbReference type="Pfam" id="PF00704">
    <property type="entry name" value="Glyco_hydro_18"/>
    <property type="match status" value="1"/>
</dbReference>
<dbReference type="SMART" id="SM00636">
    <property type="entry name" value="Glyco_18"/>
    <property type="match status" value="1"/>
</dbReference>
<dbReference type="InterPro" id="IPR029070">
    <property type="entry name" value="Chitinase_insertion_sf"/>
</dbReference>
<dbReference type="FunFam" id="3.10.50.10:FF:000003">
    <property type="entry name" value="Class V chitinase CHIT5b"/>
    <property type="match status" value="1"/>
</dbReference>
<dbReference type="Proteomes" id="UP001487740">
    <property type="component" value="Unassembled WGS sequence"/>
</dbReference>
<evidence type="ECO:0000256" key="1">
    <source>
        <dbReference type="ARBA" id="ARBA00022729"/>
    </source>
</evidence>
<dbReference type="InterPro" id="IPR001223">
    <property type="entry name" value="Glyco_hydro18_cat"/>
</dbReference>
<proteinExistence type="predicted"/>
<dbReference type="SUPFAM" id="SSF51445">
    <property type="entry name" value="(Trans)glycosidases"/>
    <property type="match status" value="1"/>
</dbReference>
<feature type="signal peptide" evidence="5">
    <location>
        <begin position="1"/>
        <end position="19"/>
    </location>
</feature>
<dbReference type="GO" id="GO:0005975">
    <property type="term" value="P:carbohydrate metabolic process"/>
    <property type="evidence" value="ECO:0007669"/>
    <property type="project" value="InterPro"/>
</dbReference>
<evidence type="ECO:0000313" key="8">
    <source>
        <dbReference type="Proteomes" id="UP001487740"/>
    </source>
</evidence>
<accession>A0AAW0V718</accession>
<sequence length="393" mass="43368">MWKPLLLLLSVSTLPLIEGAVLCYFESWAVYRIGDGKVEISELEPALCTHYIYAFAGINADFTIRVLDPWADLCDGGGKCGYDKFTAMKNTDPSLLTLLAVGGWNDGSVLYSKMAETAETRAVFIKSAIQLLKLHNFDGLDFCWTYPTQNGGAPEDRVNYVHLLRELKEALEAEGMVLTISVSPSKSIINEAYDVPAIAQHVDLVSVTTYDLHGPWDHYTHHHSGLYAFSEDTGDNLFLNVDAVISYWVAEGMPANKLVMGVPMFGRCWTLDSVDTHGYYAPASLPGEAGPWTSTKGFMAYAEICMKQAKEGWTVAVEEGCNEPYTYHLSSNKIWCSYENHDSVIIKAQYAADHGLGGVMVWSVNDDDAHGVCGGRKYDLTFTLADTFNKASN</sequence>
<keyword evidence="2" id="KW-0378">Hydrolase</keyword>
<dbReference type="InterPro" id="IPR011583">
    <property type="entry name" value="Chitinase_II/V-like_cat"/>
</dbReference>
<comment type="caution">
    <text evidence="7">The sequence shown here is derived from an EMBL/GenBank/DDBJ whole genome shotgun (WGS) entry which is preliminary data.</text>
</comment>
<dbReference type="SUPFAM" id="SSF54556">
    <property type="entry name" value="Chitinase insertion domain"/>
    <property type="match status" value="1"/>
</dbReference>
<organism evidence="7 8">
    <name type="scientific">Scylla paramamosain</name>
    <name type="common">Mud crab</name>
    <dbReference type="NCBI Taxonomy" id="85552"/>
    <lineage>
        <taxon>Eukaryota</taxon>
        <taxon>Metazoa</taxon>
        <taxon>Ecdysozoa</taxon>
        <taxon>Arthropoda</taxon>
        <taxon>Crustacea</taxon>
        <taxon>Multicrustacea</taxon>
        <taxon>Malacostraca</taxon>
        <taxon>Eumalacostraca</taxon>
        <taxon>Eucarida</taxon>
        <taxon>Decapoda</taxon>
        <taxon>Pleocyemata</taxon>
        <taxon>Brachyura</taxon>
        <taxon>Eubrachyura</taxon>
        <taxon>Portunoidea</taxon>
        <taxon>Portunidae</taxon>
        <taxon>Portuninae</taxon>
        <taxon>Scylla</taxon>
    </lineage>
</organism>
<evidence type="ECO:0000259" key="6">
    <source>
        <dbReference type="PROSITE" id="PS51910"/>
    </source>
</evidence>
<protein>
    <recommendedName>
        <fullName evidence="6">GH18 domain-containing protein</fullName>
    </recommendedName>
</protein>
<dbReference type="PROSITE" id="PS51910">
    <property type="entry name" value="GH18_2"/>
    <property type="match status" value="1"/>
</dbReference>
<dbReference type="AlphaFoldDB" id="A0AAW0V718"/>
<dbReference type="InterPro" id="IPR050314">
    <property type="entry name" value="Glycosyl_Hydrlase_18"/>
</dbReference>
<evidence type="ECO:0000256" key="4">
    <source>
        <dbReference type="ARBA" id="ARBA00023295"/>
    </source>
</evidence>
<evidence type="ECO:0000256" key="2">
    <source>
        <dbReference type="ARBA" id="ARBA00022801"/>
    </source>
</evidence>
<evidence type="ECO:0000256" key="5">
    <source>
        <dbReference type="SAM" id="SignalP"/>
    </source>
</evidence>
<dbReference type="GO" id="GO:0008061">
    <property type="term" value="F:chitin binding"/>
    <property type="evidence" value="ECO:0007669"/>
    <property type="project" value="InterPro"/>
</dbReference>
<keyword evidence="1 5" id="KW-0732">Signal</keyword>
<keyword evidence="3" id="KW-0325">Glycoprotein</keyword>
<dbReference type="EMBL" id="JARAKH010000002">
    <property type="protein sequence ID" value="KAK8406770.1"/>
    <property type="molecule type" value="Genomic_DNA"/>
</dbReference>
<dbReference type="GO" id="GO:0004568">
    <property type="term" value="F:chitinase activity"/>
    <property type="evidence" value="ECO:0007669"/>
    <property type="project" value="TreeGrafter"/>
</dbReference>
<gene>
    <name evidence="7" type="ORF">O3P69_007369</name>
</gene>
<dbReference type="GO" id="GO:0006032">
    <property type="term" value="P:chitin catabolic process"/>
    <property type="evidence" value="ECO:0007669"/>
    <property type="project" value="TreeGrafter"/>
</dbReference>
<evidence type="ECO:0000256" key="3">
    <source>
        <dbReference type="ARBA" id="ARBA00023180"/>
    </source>
</evidence>
<dbReference type="GO" id="GO:0005576">
    <property type="term" value="C:extracellular region"/>
    <property type="evidence" value="ECO:0007669"/>
    <property type="project" value="TreeGrafter"/>
</dbReference>
<dbReference type="InterPro" id="IPR017853">
    <property type="entry name" value="GH"/>
</dbReference>
<dbReference type="PANTHER" id="PTHR11177">
    <property type="entry name" value="CHITINASE"/>
    <property type="match status" value="1"/>
</dbReference>